<comment type="caution">
    <text evidence="2">The sequence shown here is derived from an EMBL/GenBank/DDBJ whole genome shotgun (WGS) entry which is preliminary data.</text>
</comment>
<feature type="coiled-coil region" evidence="1">
    <location>
        <begin position="49"/>
        <end position="90"/>
    </location>
</feature>
<sequence length="118" mass="13387">MEELTLQTLQSLVGVEGCSWAELLERVESLVRLAEGRKSKAPEDEEREVEELQGLLLQAEMDLDEKEQQLEEQSARVRDLSAVLAKQQNAWASTSAITGRWMRSIRYAREAVRVSLVS</sequence>
<organism evidence="2 3">
    <name type="scientific">Effrenium voratum</name>
    <dbReference type="NCBI Taxonomy" id="2562239"/>
    <lineage>
        <taxon>Eukaryota</taxon>
        <taxon>Sar</taxon>
        <taxon>Alveolata</taxon>
        <taxon>Dinophyceae</taxon>
        <taxon>Suessiales</taxon>
        <taxon>Symbiodiniaceae</taxon>
        <taxon>Effrenium</taxon>
    </lineage>
</organism>
<evidence type="ECO:0000313" key="3">
    <source>
        <dbReference type="Proteomes" id="UP001178507"/>
    </source>
</evidence>
<dbReference type="AlphaFoldDB" id="A0AA36J3N8"/>
<keyword evidence="3" id="KW-1185">Reference proteome</keyword>
<keyword evidence="1" id="KW-0175">Coiled coil</keyword>
<evidence type="ECO:0000313" key="2">
    <source>
        <dbReference type="EMBL" id="CAJ1397944.1"/>
    </source>
</evidence>
<name>A0AA36J3N8_9DINO</name>
<reference evidence="2" key="1">
    <citation type="submission" date="2023-08" db="EMBL/GenBank/DDBJ databases">
        <authorList>
            <person name="Chen Y."/>
            <person name="Shah S."/>
            <person name="Dougan E. K."/>
            <person name="Thang M."/>
            <person name="Chan C."/>
        </authorList>
    </citation>
    <scope>NUCLEOTIDE SEQUENCE</scope>
</reference>
<proteinExistence type="predicted"/>
<dbReference type="Proteomes" id="UP001178507">
    <property type="component" value="Unassembled WGS sequence"/>
</dbReference>
<protein>
    <submittedName>
        <fullName evidence="2">Uncharacterized protein</fullName>
    </submittedName>
</protein>
<gene>
    <name evidence="2" type="ORF">EVOR1521_LOCUS21856</name>
</gene>
<dbReference type="EMBL" id="CAUJNA010003283">
    <property type="protein sequence ID" value="CAJ1397944.1"/>
    <property type="molecule type" value="Genomic_DNA"/>
</dbReference>
<accession>A0AA36J3N8</accession>
<evidence type="ECO:0000256" key="1">
    <source>
        <dbReference type="SAM" id="Coils"/>
    </source>
</evidence>